<sequence>MLFLIWLAFSFFVAKLATDRGRGFGAWLLLSILLSPLLMIIVLFCKEDLVKEEIKQKQTKAEAEERKKKFLEKIRLEELEIAQEKEKEEEALKPLKERKRYKYLNYKKESGTLTQEEFIELEQIMSQ</sequence>
<evidence type="ECO:0000313" key="3">
    <source>
        <dbReference type="EMBL" id="ADO83839.1"/>
    </source>
</evidence>
<dbReference type="RefSeq" id="WP_013388501.1">
    <property type="nucleotide sequence ID" value="NC_014633.1"/>
</dbReference>
<feature type="coiled-coil region" evidence="1">
    <location>
        <begin position="46"/>
        <end position="91"/>
    </location>
</feature>
<keyword evidence="4" id="KW-1185">Reference proteome</keyword>
<evidence type="ECO:0000313" key="4">
    <source>
        <dbReference type="Proteomes" id="UP000006875"/>
    </source>
</evidence>
<feature type="transmembrane region" description="Helical" evidence="2">
    <location>
        <begin position="26"/>
        <end position="45"/>
    </location>
</feature>
<proteinExistence type="predicted"/>
<evidence type="ECO:0008006" key="5">
    <source>
        <dbReference type="Google" id="ProtNLM"/>
    </source>
</evidence>
<keyword evidence="2" id="KW-1133">Transmembrane helix</keyword>
<evidence type="ECO:0000256" key="2">
    <source>
        <dbReference type="SAM" id="Phobius"/>
    </source>
</evidence>
<keyword evidence="2" id="KW-0472">Membrane</keyword>
<geneLocation type="plasmid" evidence="3 4">
    <name>pILYOP01</name>
</geneLocation>
<dbReference type="KEGG" id="ipo:Ilyop_2069"/>
<name>E3HBS7_ILYPC</name>
<keyword evidence="2" id="KW-0812">Transmembrane</keyword>
<keyword evidence="3" id="KW-0614">Plasmid</keyword>
<protein>
    <recommendedName>
        <fullName evidence="5">SHOCT domain-containing protein</fullName>
    </recommendedName>
</protein>
<keyword evidence="1" id="KW-0175">Coiled coil</keyword>
<accession>E3HBS7</accession>
<dbReference type="EMBL" id="CP002282">
    <property type="protein sequence ID" value="ADO83839.1"/>
    <property type="molecule type" value="Genomic_DNA"/>
</dbReference>
<evidence type="ECO:0000256" key="1">
    <source>
        <dbReference type="SAM" id="Coils"/>
    </source>
</evidence>
<gene>
    <name evidence="3" type="ordered locus">Ilyop_2069</name>
</gene>
<organism evidence="3 4">
    <name type="scientific">Ilyobacter polytropus (strain ATCC 51220 / DSM 2926 / LMG 16218 / CuHBu1)</name>
    <dbReference type="NCBI Taxonomy" id="572544"/>
    <lineage>
        <taxon>Bacteria</taxon>
        <taxon>Fusobacteriati</taxon>
        <taxon>Fusobacteriota</taxon>
        <taxon>Fusobacteriia</taxon>
        <taxon>Fusobacteriales</taxon>
        <taxon>Fusobacteriaceae</taxon>
        <taxon>Ilyobacter</taxon>
    </lineage>
</organism>
<dbReference type="HOGENOM" id="CLU_1967569_0_0_0"/>
<dbReference type="AlphaFoldDB" id="E3HBS7"/>
<dbReference type="Proteomes" id="UP000006875">
    <property type="component" value="Plasmid pILYOP01"/>
</dbReference>
<reference evidence="3 4" key="1">
    <citation type="journal article" date="2010" name="Stand. Genomic Sci.">
        <title>Complete genome sequence of Ilyobacter polytropus type strain (CuHbu1).</title>
        <authorList>
            <person name="Sikorski J."/>
            <person name="Chertkov O."/>
            <person name="Lapidus A."/>
            <person name="Nolan M."/>
            <person name="Lucas S."/>
            <person name="Del Rio T.G."/>
            <person name="Tice H."/>
            <person name="Cheng J.F."/>
            <person name="Tapia R."/>
            <person name="Han C."/>
            <person name="Goodwin L."/>
            <person name="Pitluck S."/>
            <person name="Liolios K."/>
            <person name="Ivanova N."/>
            <person name="Mavromatis K."/>
            <person name="Mikhailova N."/>
            <person name="Pati A."/>
            <person name="Chen A."/>
            <person name="Palaniappan K."/>
            <person name="Land M."/>
            <person name="Hauser L."/>
            <person name="Chang Y.J."/>
            <person name="Jeffries C.D."/>
            <person name="Brambilla E."/>
            <person name="Yasawong M."/>
            <person name="Rohde M."/>
            <person name="Pukall R."/>
            <person name="Spring S."/>
            <person name="Goker M."/>
            <person name="Woyke T."/>
            <person name="Bristow J."/>
            <person name="Eisen J.A."/>
            <person name="Markowitz V."/>
            <person name="Hugenholtz P."/>
            <person name="Kyrpides N.C."/>
            <person name="Klenk H.P."/>
        </authorList>
    </citation>
    <scope>NUCLEOTIDE SEQUENCE [LARGE SCALE GENOMIC DNA]</scope>
    <source>
        <strain evidence="4">ATCC 51220 / DSM 2926 / LMG 16218 / CuHBu1</strain>
        <plasmid evidence="4">pILYOP01</plasmid>
    </source>
</reference>